<feature type="domain" description="Transglycosylase SLT" evidence="2">
    <location>
        <begin position="499"/>
        <end position="609"/>
    </location>
</feature>
<keyword evidence="4" id="KW-0326">Glycosidase</keyword>
<dbReference type="Gene3D" id="1.10.530.10">
    <property type="match status" value="1"/>
</dbReference>
<dbReference type="EMBL" id="UOFZ01000150">
    <property type="protein sequence ID" value="VAX13975.1"/>
    <property type="molecule type" value="Genomic_DNA"/>
</dbReference>
<protein>
    <submittedName>
        <fullName evidence="4">Soluble lytic murein transglycosylase</fullName>
        <ecNumber evidence="4">3.2.1.-</ecNumber>
    </submittedName>
</protein>
<dbReference type="GO" id="GO:0004553">
    <property type="term" value="F:hydrolase activity, hydrolyzing O-glycosyl compounds"/>
    <property type="evidence" value="ECO:0007669"/>
    <property type="project" value="InterPro"/>
</dbReference>
<dbReference type="PANTHER" id="PTHR37423">
    <property type="entry name" value="SOLUBLE LYTIC MUREIN TRANSGLYCOSYLASE-RELATED"/>
    <property type="match status" value="1"/>
</dbReference>
<dbReference type="InterPro" id="IPR037061">
    <property type="entry name" value="Lytic_TGlycoase_superhlx_L_sf"/>
</dbReference>
<dbReference type="InterPro" id="IPR023346">
    <property type="entry name" value="Lysozyme-like_dom_sf"/>
</dbReference>
<dbReference type="Gene3D" id="1.10.1240.20">
    <property type="entry name" value="Lytic transglycosylase, superhelical linker domain"/>
    <property type="match status" value="1"/>
</dbReference>
<dbReference type="Pfam" id="PF00760">
    <property type="entry name" value="Cucumo_coat"/>
    <property type="match status" value="1"/>
</dbReference>
<keyword evidence="4" id="KW-0378">Hydrolase</keyword>
<evidence type="ECO:0000259" key="3">
    <source>
        <dbReference type="Pfam" id="PF14718"/>
    </source>
</evidence>
<name>A0A3B1C5J6_9ZZZZ</name>
<gene>
    <name evidence="4" type="ORF">MNBD_GAMMA24-1438</name>
</gene>
<dbReference type="PANTHER" id="PTHR37423:SF5">
    <property type="entry name" value="SOLUBLE LYTIC MUREIN TRANSGLYCOSYLASE"/>
    <property type="match status" value="1"/>
</dbReference>
<organism evidence="4">
    <name type="scientific">hydrothermal vent metagenome</name>
    <dbReference type="NCBI Taxonomy" id="652676"/>
    <lineage>
        <taxon>unclassified sequences</taxon>
        <taxon>metagenomes</taxon>
        <taxon>ecological metagenomes</taxon>
    </lineage>
</organism>
<dbReference type="GO" id="GO:0042597">
    <property type="term" value="C:periplasmic space"/>
    <property type="evidence" value="ECO:0007669"/>
    <property type="project" value="InterPro"/>
</dbReference>
<feature type="domain" description="Lytic transglycosylase superhelical linker" evidence="3">
    <location>
        <begin position="420"/>
        <end position="486"/>
    </location>
</feature>
<sequence>MKPKIRLAHRRLHQLIRTSIYSCLGLYLLLPTTTQAGSQYTLTQQRILFEQAERAIKLGRLTSYRRLKAKLSNYPLLPYLEYSQLKRHLPRRSADEIHAFIRKYSDTPLAPRLLQNWLRTRARKGDWQGLADNYFISDSRNLRCQYSHALYETGATERANIITQNLWLSGRSLPRSCDKPIALWQKASQLSHDLLWQRIHLTMQKNNLQLTRYLGKMLPQNERFWIAIWEKVRRDPGYLLEVSQHFHDKAPDVLRWITVYGLRRLATRDPLLAAEYWQTLQQQLAFTRSEQERIERRLVLNLVQHDSDSAREWLSKMKLSRFSDDMLSAYILTSIRDQDWQSALGWLNRLDQQQQHSERWRYWRGRVLESMGRLEEARDIYLLNAEARGYYSFLSADRIGNRYRFSHRPLIFSSNELDSVRNLPSMLRAQELYALKRIPDVRREWNYTIKRMNKAQLLKAAKLADQWGWHDRAIATLTQARYWDDLKLRFPLAYQQQILTQAKKQGINPAWAFAVIRQESAFTSDARSQAGAMGLMQLLPRTARRMARSMRIPMHNRRALLNISTNIKLGIGYLKKINDRYHGHPVLATAAYNAGGRQVKRWLPEEKAIPADLWIELVPFKETRKYMKRVLTYTVIYEQRLGEPPVPLQDRMRPIPASQPQRLSAHPIPRACLKNCT</sequence>
<dbReference type="EC" id="3.2.1.-" evidence="4"/>
<dbReference type="Gene3D" id="1.25.20.10">
    <property type="entry name" value="Bacterial muramidases"/>
    <property type="match status" value="1"/>
</dbReference>
<dbReference type="Pfam" id="PF01464">
    <property type="entry name" value="SLT"/>
    <property type="match status" value="1"/>
</dbReference>
<dbReference type="CDD" id="cd13401">
    <property type="entry name" value="Slt70-like"/>
    <property type="match status" value="1"/>
</dbReference>
<keyword evidence="1" id="KW-0732">Signal</keyword>
<dbReference type="SUPFAM" id="SSF53955">
    <property type="entry name" value="Lysozyme-like"/>
    <property type="match status" value="1"/>
</dbReference>
<dbReference type="InterPro" id="IPR012289">
    <property type="entry name" value="Lytic_TGlycosylase_superhlx_L"/>
</dbReference>
<accession>A0A3B1C5J6</accession>
<reference evidence="4" key="1">
    <citation type="submission" date="2018-06" db="EMBL/GenBank/DDBJ databases">
        <authorList>
            <person name="Zhirakovskaya E."/>
        </authorList>
    </citation>
    <scope>NUCLEOTIDE SEQUENCE</scope>
</reference>
<dbReference type="InterPro" id="IPR008258">
    <property type="entry name" value="Transglycosylase_SLT_dom_1"/>
</dbReference>
<dbReference type="Pfam" id="PF14718">
    <property type="entry name" value="SLT_L"/>
    <property type="match status" value="1"/>
</dbReference>
<evidence type="ECO:0000256" key="1">
    <source>
        <dbReference type="ARBA" id="ARBA00022729"/>
    </source>
</evidence>
<dbReference type="InterPro" id="IPR008939">
    <property type="entry name" value="Lytic_TGlycosylase_superhlx_U"/>
</dbReference>
<dbReference type="SUPFAM" id="SSF48435">
    <property type="entry name" value="Bacterial muramidases"/>
    <property type="match status" value="1"/>
</dbReference>
<evidence type="ECO:0000259" key="2">
    <source>
        <dbReference type="Pfam" id="PF01464"/>
    </source>
</evidence>
<dbReference type="AlphaFoldDB" id="A0A3B1C5J6"/>
<evidence type="ECO:0000313" key="4">
    <source>
        <dbReference type="EMBL" id="VAX13975.1"/>
    </source>
</evidence>
<proteinExistence type="predicted"/>